<dbReference type="NCBIfam" id="TIGR03317">
    <property type="entry name" value="ygfZ_signature"/>
    <property type="match status" value="1"/>
</dbReference>
<dbReference type="Proteomes" id="UP001430954">
    <property type="component" value="Unassembled WGS sequence"/>
</dbReference>
<dbReference type="RefSeq" id="WP_425492074.1">
    <property type="nucleotide sequence ID" value="NZ_JAINZW010000002.1"/>
</dbReference>
<evidence type="ECO:0000313" key="3">
    <source>
        <dbReference type="Proteomes" id="UP001430954"/>
    </source>
</evidence>
<keyword evidence="3" id="KW-1185">Reference proteome</keyword>
<protein>
    <submittedName>
        <fullName evidence="2">Folate-binding protein</fullName>
    </submittedName>
</protein>
<evidence type="ECO:0000256" key="1">
    <source>
        <dbReference type="ARBA" id="ARBA00022946"/>
    </source>
</evidence>
<dbReference type="PANTHER" id="PTHR22602">
    <property type="entry name" value="TRANSFERASE CAF17, MITOCHONDRIAL-RELATED"/>
    <property type="match status" value="1"/>
</dbReference>
<keyword evidence="1" id="KW-0809">Transit peptide</keyword>
<proteinExistence type="predicted"/>
<dbReference type="InterPro" id="IPR045179">
    <property type="entry name" value="YgfZ/GcvT"/>
</dbReference>
<organism evidence="2 3">
    <name type="scientific">Novilysobacter selenitireducens</name>
    <dbReference type="NCBI Taxonomy" id="2872639"/>
    <lineage>
        <taxon>Bacteria</taxon>
        <taxon>Pseudomonadati</taxon>
        <taxon>Pseudomonadota</taxon>
        <taxon>Gammaproteobacteria</taxon>
        <taxon>Lysobacterales</taxon>
        <taxon>Lysobacteraceae</taxon>
        <taxon>Novilysobacter</taxon>
    </lineage>
</organism>
<name>A0ABS7T5U7_9GAMM</name>
<sequence>MPDNPQRPSPSDFRLDGHAVLALSGPDAIAFAQAQFMNDVASLGVMDWHWSGWLTPKGRVIALFALLRRDEQTLWLVLPDADPETVRSALSRFVFRSKVRIEVLDDVAATGSFMAPTEAEGARAALLDGGFIEMDMRGSGGERTLRLGPADAAPNASAQMEWQAADLRHGLPRLPQSQVEQWTPQQLSLDRLAAFSVKKGCYPGQEIVARTHFLGKVKRGLALLESDAPMDVGAEVRGGDTPLGTVAASGSLPSNGFVALAVLPLERSAADLHVDGQPVGEGELLAGLARRPTPPL</sequence>
<evidence type="ECO:0000313" key="2">
    <source>
        <dbReference type="EMBL" id="MBZ4039251.1"/>
    </source>
</evidence>
<dbReference type="EMBL" id="JAINZW010000002">
    <property type="protein sequence ID" value="MBZ4039251.1"/>
    <property type="molecule type" value="Genomic_DNA"/>
</dbReference>
<gene>
    <name evidence="2" type="ORF">K6753_06865</name>
</gene>
<dbReference type="SUPFAM" id="SSF103025">
    <property type="entry name" value="Folate-binding domain"/>
    <property type="match status" value="1"/>
</dbReference>
<accession>A0ABS7T5U7</accession>
<reference evidence="2 3" key="1">
    <citation type="submission" date="2021-09" db="EMBL/GenBank/DDBJ databases">
        <title>Lysobacter sp. 13A isolated from the river sediment.</title>
        <authorList>
            <person name="Liu H."/>
            <person name="Li S."/>
            <person name="Mao S."/>
        </authorList>
    </citation>
    <scope>NUCLEOTIDE SEQUENCE [LARGE SCALE GENOMIC DNA]</scope>
    <source>
        <strain evidence="2 3">13A</strain>
    </source>
</reference>
<dbReference type="PANTHER" id="PTHR22602:SF0">
    <property type="entry name" value="TRANSFERASE CAF17, MITOCHONDRIAL-RELATED"/>
    <property type="match status" value="1"/>
</dbReference>
<dbReference type="Gene3D" id="2.40.30.160">
    <property type="match status" value="1"/>
</dbReference>
<comment type="caution">
    <text evidence="2">The sequence shown here is derived from an EMBL/GenBank/DDBJ whole genome shotgun (WGS) entry which is preliminary data.</text>
</comment>
<dbReference type="InterPro" id="IPR017703">
    <property type="entry name" value="YgfZ/GCV_T_CS"/>
</dbReference>
<dbReference type="Gene3D" id="3.30.1360.120">
    <property type="entry name" value="Probable tRNA modification gtpase trme, domain 1"/>
    <property type="match status" value="1"/>
</dbReference>
<dbReference type="InterPro" id="IPR027266">
    <property type="entry name" value="TrmE/GcvT-like"/>
</dbReference>